<accession>A0AB35X899</accession>
<dbReference type="AlphaFoldDB" id="A0AB35X899"/>
<dbReference type="Proteomes" id="UP001331691">
    <property type="component" value="Unassembled WGS sequence"/>
</dbReference>
<dbReference type="RefSeq" id="WP_331388078.1">
    <property type="nucleotide sequence ID" value="NZ_JAZKKV010000001.1"/>
</dbReference>
<name>A0AB35X899_9ENTR</name>
<dbReference type="EMBL" id="JAZKKV010000001">
    <property type="protein sequence ID" value="MEE9654134.1"/>
    <property type="molecule type" value="Genomic_DNA"/>
</dbReference>
<gene>
    <name evidence="1" type="ORF">V4836_08175</name>
</gene>
<protein>
    <recommendedName>
        <fullName evidence="3">CopG family transcriptional regulator</fullName>
    </recommendedName>
</protein>
<evidence type="ECO:0000313" key="2">
    <source>
        <dbReference type="Proteomes" id="UP001331691"/>
    </source>
</evidence>
<organism evidence="1 2">
    <name type="scientific">Kluyvera ascorbata</name>
    <dbReference type="NCBI Taxonomy" id="51288"/>
    <lineage>
        <taxon>Bacteria</taxon>
        <taxon>Pseudomonadati</taxon>
        <taxon>Pseudomonadota</taxon>
        <taxon>Gammaproteobacteria</taxon>
        <taxon>Enterobacterales</taxon>
        <taxon>Enterobacteriaceae</taxon>
        <taxon>Kluyvera</taxon>
    </lineage>
</organism>
<sequence length="51" mass="5635">MKKEQKTVSIGLRITETQSNAIQKLLIDTGKAKTISSAIQYLINQAMIKGE</sequence>
<keyword evidence="2" id="KW-1185">Reference proteome</keyword>
<reference evidence="1 2" key="1">
    <citation type="submission" date="2023-10" db="EMBL/GenBank/DDBJ databases">
        <title>Wastewater isolates of ESBL- and carbapenemase-producing Gram-negative bacteria from New Zealand.</title>
        <authorList>
            <person name="Straub C."/>
            <person name="Weaver L."/>
            <person name="Cornelius A."/>
            <person name="Mcgill E."/>
            <person name="Dyet K."/>
            <person name="White L."/>
            <person name="Pattis I."/>
        </authorList>
    </citation>
    <scope>NUCLEOTIDE SEQUENCE [LARGE SCALE GENOMIC DNA]</scope>
    <source>
        <strain evidence="1 2">ESBL09</strain>
    </source>
</reference>
<comment type="caution">
    <text evidence="1">The sequence shown here is derived from an EMBL/GenBank/DDBJ whole genome shotgun (WGS) entry which is preliminary data.</text>
</comment>
<proteinExistence type="predicted"/>
<evidence type="ECO:0008006" key="3">
    <source>
        <dbReference type="Google" id="ProtNLM"/>
    </source>
</evidence>
<evidence type="ECO:0000313" key="1">
    <source>
        <dbReference type="EMBL" id="MEE9654134.1"/>
    </source>
</evidence>